<protein>
    <recommendedName>
        <fullName evidence="4">Succinyl-diaminopimelate desuccinylase</fullName>
    </recommendedName>
</protein>
<keyword evidence="1" id="KW-0812">Transmembrane</keyword>
<sequence length="58" mass="6692">MIRLLFLLPILLCLGWIYFLRSNGVPLKQGKKGFIYILVFSSFVLGFFVLMMYLTGSL</sequence>
<evidence type="ECO:0000313" key="2">
    <source>
        <dbReference type="EMBL" id="ATD07471.1"/>
    </source>
</evidence>
<name>A0ABM6NEZ3_PSEO7</name>
<evidence type="ECO:0000256" key="1">
    <source>
        <dbReference type="SAM" id="Phobius"/>
    </source>
</evidence>
<dbReference type="RefSeq" id="WP_010372233.1">
    <property type="nucleotide sequence ID" value="NZ_CP021646.1"/>
</dbReference>
<keyword evidence="1" id="KW-0472">Membrane</keyword>
<feature type="transmembrane region" description="Helical" evidence="1">
    <location>
        <begin position="34"/>
        <end position="54"/>
    </location>
</feature>
<evidence type="ECO:0008006" key="4">
    <source>
        <dbReference type="Google" id="ProtNLM"/>
    </source>
</evidence>
<organism evidence="2 3">
    <name type="scientific">Pseudoalteromonas piscicida</name>
    <dbReference type="NCBI Taxonomy" id="43662"/>
    <lineage>
        <taxon>Bacteria</taxon>
        <taxon>Pseudomonadati</taxon>
        <taxon>Pseudomonadota</taxon>
        <taxon>Gammaproteobacteria</taxon>
        <taxon>Alteromonadales</taxon>
        <taxon>Pseudoalteromonadaceae</taxon>
        <taxon>Pseudoalteromonas</taxon>
    </lineage>
</organism>
<evidence type="ECO:0000313" key="3">
    <source>
        <dbReference type="Proteomes" id="UP000016521"/>
    </source>
</evidence>
<reference evidence="2 3" key="1">
    <citation type="submission" date="2015-06" db="EMBL/GenBank/DDBJ databases">
        <authorList>
            <person name="Xie B.-B."/>
            <person name="Rong J.-C."/>
            <person name="Qin Q.-L."/>
            <person name="Zhang Y.-Z."/>
        </authorList>
    </citation>
    <scope>NUCLEOTIDE SEQUENCE [LARGE SCALE GENOMIC DNA]</scope>
    <source>
        <strain evidence="2 3">JCM 20779</strain>
    </source>
</reference>
<keyword evidence="1" id="KW-1133">Transmembrane helix</keyword>
<dbReference type="EMBL" id="CP011924">
    <property type="protein sequence ID" value="ATD07471.1"/>
    <property type="molecule type" value="Genomic_DNA"/>
</dbReference>
<accession>A0ABM6NEZ3</accession>
<gene>
    <name evidence="2" type="ORF">PPIS_a2517</name>
</gene>
<keyword evidence="3" id="KW-1185">Reference proteome</keyword>
<proteinExistence type="predicted"/>
<dbReference type="Proteomes" id="UP000016521">
    <property type="component" value="Chromosome I"/>
</dbReference>